<evidence type="ECO:0000256" key="1">
    <source>
        <dbReference type="ARBA" id="ARBA00009492"/>
    </source>
</evidence>
<dbReference type="GO" id="GO:0045499">
    <property type="term" value="F:chemorepellent activity"/>
    <property type="evidence" value="ECO:0007669"/>
    <property type="project" value="TreeGrafter"/>
</dbReference>
<proteinExistence type="inferred from homology"/>
<dbReference type="InterPro" id="IPR027231">
    <property type="entry name" value="Semaphorin"/>
</dbReference>
<dbReference type="WBParaSite" id="SMUV_0000107101-mRNA-1">
    <property type="protein sequence ID" value="SMUV_0000107101-mRNA-1"/>
    <property type="gene ID" value="SMUV_0000107101"/>
</dbReference>
<evidence type="ECO:0000313" key="4">
    <source>
        <dbReference type="Proteomes" id="UP000046393"/>
    </source>
</evidence>
<dbReference type="InterPro" id="IPR036352">
    <property type="entry name" value="Semap_dom_sf"/>
</dbReference>
<protein>
    <submittedName>
        <fullName evidence="5">Sema domain-containing protein</fullName>
    </submittedName>
</protein>
<dbReference type="InterPro" id="IPR001627">
    <property type="entry name" value="Semap_dom"/>
</dbReference>
<dbReference type="GO" id="GO:0007411">
    <property type="term" value="P:axon guidance"/>
    <property type="evidence" value="ECO:0007669"/>
    <property type="project" value="TreeGrafter"/>
</dbReference>
<comment type="caution">
    <text evidence="2">Lacks conserved residue(s) required for the propagation of feature annotation.</text>
</comment>
<dbReference type="InterPro" id="IPR013783">
    <property type="entry name" value="Ig-like_fold"/>
</dbReference>
<feature type="domain" description="Sema" evidence="3">
    <location>
        <begin position="1"/>
        <end position="451"/>
    </location>
</feature>
<dbReference type="InterPro" id="IPR036179">
    <property type="entry name" value="Ig-like_dom_sf"/>
</dbReference>
<dbReference type="GO" id="GO:0071526">
    <property type="term" value="P:semaphorin-plexin signaling pathway"/>
    <property type="evidence" value="ECO:0007669"/>
    <property type="project" value="TreeGrafter"/>
</dbReference>
<evidence type="ECO:0000313" key="5">
    <source>
        <dbReference type="WBParaSite" id="SMUV_0000107101-mRNA-1"/>
    </source>
</evidence>
<evidence type="ECO:0000259" key="3">
    <source>
        <dbReference type="PROSITE" id="PS51004"/>
    </source>
</evidence>
<dbReference type="PROSITE" id="PS51004">
    <property type="entry name" value="SEMA"/>
    <property type="match status" value="1"/>
</dbReference>
<dbReference type="SMART" id="SM00630">
    <property type="entry name" value="Sema"/>
    <property type="match status" value="1"/>
</dbReference>
<dbReference type="GO" id="GO:0030335">
    <property type="term" value="P:positive regulation of cell migration"/>
    <property type="evidence" value="ECO:0007669"/>
    <property type="project" value="TreeGrafter"/>
</dbReference>
<dbReference type="GO" id="GO:0030215">
    <property type="term" value="F:semaphorin receptor binding"/>
    <property type="evidence" value="ECO:0007669"/>
    <property type="project" value="InterPro"/>
</dbReference>
<dbReference type="PANTHER" id="PTHR11036:SF139">
    <property type="entry name" value="SEMAPHORIN-2A"/>
    <property type="match status" value="1"/>
</dbReference>
<dbReference type="SUPFAM" id="SSF101912">
    <property type="entry name" value="Sema domain"/>
    <property type="match status" value="1"/>
</dbReference>
<dbReference type="Pfam" id="PF01403">
    <property type="entry name" value="Sema"/>
    <property type="match status" value="1"/>
</dbReference>
<accession>A0A0N5AAA3</accession>
<dbReference type="SUPFAM" id="SSF48726">
    <property type="entry name" value="Immunoglobulin"/>
    <property type="match status" value="1"/>
</dbReference>
<sequence length="624" mass="70700">MVGHVFTRGELYYRRLLFDIDSESLYIGAEGHLYRLGAYNINDTATNFASFDLSVSVADEKECRQSGHGECTNGVRLMFLKDQKKSLLVCSSNAMKPQLHELDAFNLLELSPPENVIGICAPDPNINATAVFVEWGNPGDIPAVYSGIRTGFPLDNHLIYRPALIVNKRERYPSLKTVYTDSRWLFEPQFVASFSVKNYVYFFFRELSVEHQFCGPVVYSRVARICKRDIGGKHVLRQVWTSFVKARLNCSIVSQYPLYFDQIQSVYMVERNSETYFYSTLSTADPTFGGSAVCVFTLSSINQVFDHGSFLEQNQSGGSWETTPPENVPSYRPGTCAKNSGEISDGDLNFAKNHLLMADAVSGGSPLFTVSRELLTHVVVDVLEFSNVVFAYSYSLHKTYKIVEWNRNKYVKPKAIASYSLKTASPILAIAIWPKKYIYVSNKDEVLQYNIVQCQLYTTCKHCTDDPYCAWNLARNLCYSKDPEKSFAVGWVVGSVQESNACQDTVLQTTEKVFPGDSIHMQCSSMPNTWKYRDHTLMPSKRVHFTIEGGLILLDVSVGDSGNYECYVGDELIAAYILFVDDVDCKQPTTVAQFKSSYREWCKKLSSYKSNVTKWQKWYEKNVS</sequence>
<dbReference type="AlphaFoldDB" id="A0A0N5AAA3"/>
<evidence type="ECO:0000256" key="2">
    <source>
        <dbReference type="PROSITE-ProRule" id="PRU00352"/>
    </source>
</evidence>
<keyword evidence="4" id="KW-1185">Reference proteome</keyword>
<dbReference type="SUPFAM" id="SSF103575">
    <property type="entry name" value="Plexin repeat"/>
    <property type="match status" value="1"/>
</dbReference>
<organism evidence="4 5">
    <name type="scientific">Syphacia muris</name>
    <dbReference type="NCBI Taxonomy" id="451379"/>
    <lineage>
        <taxon>Eukaryota</taxon>
        <taxon>Metazoa</taxon>
        <taxon>Ecdysozoa</taxon>
        <taxon>Nematoda</taxon>
        <taxon>Chromadorea</taxon>
        <taxon>Rhabditida</taxon>
        <taxon>Spirurina</taxon>
        <taxon>Oxyuridomorpha</taxon>
        <taxon>Oxyuroidea</taxon>
        <taxon>Oxyuridae</taxon>
        <taxon>Syphacia</taxon>
    </lineage>
</organism>
<dbReference type="Gene3D" id="2.60.40.10">
    <property type="entry name" value="Immunoglobulins"/>
    <property type="match status" value="1"/>
</dbReference>
<name>A0A0N5AAA3_9BILA</name>
<dbReference type="Gene3D" id="2.130.10.10">
    <property type="entry name" value="YVTN repeat-like/Quinoprotein amine dehydrogenase"/>
    <property type="match status" value="1"/>
</dbReference>
<reference evidence="5" key="1">
    <citation type="submission" date="2017-02" db="UniProtKB">
        <authorList>
            <consortium name="WormBaseParasite"/>
        </authorList>
    </citation>
    <scope>IDENTIFICATION</scope>
</reference>
<dbReference type="InterPro" id="IPR015943">
    <property type="entry name" value="WD40/YVTN_repeat-like_dom_sf"/>
</dbReference>
<dbReference type="GO" id="GO:0005886">
    <property type="term" value="C:plasma membrane"/>
    <property type="evidence" value="ECO:0007669"/>
    <property type="project" value="TreeGrafter"/>
</dbReference>
<dbReference type="PANTHER" id="PTHR11036">
    <property type="entry name" value="SEMAPHORIN"/>
    <property type="match status" value="1"/>
</dbReference>
<dbReference type="STRING" id="451379.A0A0N5AAA3"/>
<dbReference type="Proteomes" id="UP000046393">
    <property type="component" value="Unplaced"/>
</dbReference>
<comment type="similarity">
    <text evidence="1">Belongs to the semaphorin family.</text>
</comment>
<dbReference type="Gene3D" id="3.30.1680.10">
    <property type="entry name" value="ligand-binding face of the semaphorins, domain 2"/>
    <property type="match status" value="1"/>
</dbReference>